<reference evidence="1 2" key="1">
    <citation type="journal article" date="2015" name="Genome Announc.">
        <title>Complete Genome Sequence of a Novel Bacterium within the Family Rhodocyclaceae That Degrades Polycyclic Aromatic Hydrocarbons.</title>
        <authorList>
            <person name="Singleton D.R."/>
            <person name="Dickey A.N."/>
            <person name="Scholl E.H."/>
            <person name="Wright F.A."/>
            <person name="Aitken M.D."/>
        </authorList>
    </citation>
    <scope>NUCLEOTIDE SEQUENCE [LARGE SCALE GENOMIC DNA]</scope>
    <source>
        <strain evidence="2">PG1-Ca6</strain>
    </source>
</reference>
<accession>A0A0C5JBI0</accession>
<dbReference type="EMBL" id="CP010554">
    <property type="protein sequence ID" value="AJP49215.1"/>
    <property type="molecule type" value="Genomic_DNA"/>
</dbReference>
<gene>
    <name evidence="1" type="ORF">PG1C_13830</name>
</gene>
<protein>
    <submittedName>
        <fullName evidence="1">Uncharacterized protein</fullName>
    </submittedName>
</protein>
<evidence type="ECO:0000313" key="2">
    <source>
        <dbReference type="Proteomes" id="UP000061603"/>
    </source>
</evidence>
<dbReference type="HOGENOM" id="CLU_2719611_0_0_4"/>
<keyword evidence="2" id="KW-1185">Reference proteome</keyword>
<proteinExistence type="predicted"/>
<organism evidence="1 2">
    <name type="scientific">Rugosibacter aromaticivorans</name>
    <dbReference type="NCBI Taxonomy" id="1565605"/>
    <lineage>
        <taxon>Bacteria</taxon>
        <taxon>Pseudomonadati</taxon>
        <taxon>Pseudomonadota</taxon>
        <taxon>Betaproteobacteria</taxon>
        <taxon>Nitrosomonadales</taxon>
        <taxon>Sterolibacteriaceae</taxon>
        <taxon>Rugosibacter</taxon>
    </lineage>
</organism>
<dbReference type="KEGG" id="rbu:PG1C_13830"/>
<dbReference type="Proteomes" id="UP000061603">
    <property type="component" value="Chromosome"/>
</dbReference>
<sequence>MVIDLFSHHAMTACLSEFAHFDATGIADQIAKAFNALFMVHHDCSTALVRLCDIEHEWHRLATGYLFLIMLR</sequence>
<name>A0A0C5JBI0_9PROT</name>
<evidence type="ECO:0000313" key="1">
    <source>
        <dbReference type="EMBL" id="AJP49215.1"/>
    </source>
</evidence>
<dbReference type="AlphaFoldDB" id="A0A0C5JBI0"/>
<dbReference type="RefSeq" id="WP_202635339.1">
    <property type="nucleotide sequence ID" value="NZ_CP010554.1"/>
</dbReference>